<keyword evidence="1" id="KW-0472">Membrane</keyword>
<proteinExistence type="predicted"/>
<comment type="caution">
    <text evidence="3">The sequence shown here is derived from an EMBL/GenBank/DDBJ whole genome shotgun (WGS) entry which is preliminary data.</text>
</comment>
<dbReference type="RefSeq" id="WP_263336109.1">
    <property type="nucleotide sequence ID" value="NZ_JAOVQO010000009.1"/>
</dbReference>
<organism evidence="3 4">
    <name type="scientific">Albidovulum salinarum</name>
    <dbReference type="NCBI Taxonomy" id="2984153"/>
    <lineage>
        <taxon>Bacteria</taxon>
        <taxon>Pseudomonadati</taxon>
        <taxon>Pseudomonadota</taxon>
        <taxon>Alphaproteobacteria</taxon>
        <taxon>Rhodobacterales</taxon>
        <taxon>Paracoccaceae</taxon>
        <taxon>Albidovulum</taxon>
    </lineage>
</organism>
<sequence>MDELSAYALIALSAFLSATLLPGSSEAVLIGLLAAGNGEPAALVLVASIGNVTGAAVNWTIGRFLAQYEGRRWFPVDPDRARKARQWFDRYGVWSLLVSWLPVVGDPLTVIAGLARVGFWRFLLLVSAGKAGRYVMIASAWLHWPFP</sequence>
<dbReference type="InterPro" id="IPR032816">
    <property type="entry name" value="VTT_dom"/>
</dbReference>
<feature type="transmembrane region" description="Helical" evidence="1">
    <location>
        <begin position="87"/>
        <end position="104"/>
    </location>
</feature>
<accession>A0ABT2X5G0</accession>
<evidence type="ECO:0000313" key="4">
    <source>
        <dbReference type="Proteomes" id="UP001209535"/>
    </source>
</evidence>
<feature type="domain" description="VTT" evidence="2">
    <location>
        <begin position="25"/>
        <end position="138"/>
    </location>
</feature>
<dbReference type="InterPro" id="IPR051311">
    <property type="entry name" value="DedA_domain"/>
</dbReference>
<evidence type="ECO:0000256" key="1">
    <source>
        <dbReference type="SAM" id="Phobius"/>
    </source>
</evidence>
<gene>
    <name evidence="3" type="ORF">OEZ60_11335</name>
</gene>
<evidence type="ECO:0000313" key="3">
    <source>
        <dbReference type="EMBL" id="MCU9848604.1"/>
    </source>
</evidence>
<dbReference type="Proteomes" id="UP001209535">
    <property type="component" value="Unassembled WGS sequence"/>
</dbReference>
<dbReference type="Pfam" id="PF09335">
    <property type="entry name" value="VTT_dom"/>
    <property type="match status" value="1"/>
</dbReference>
<dbReference type="PANTHER" id="PTHR42709">
    <property type="entry name" value="ALKALINE PHOSPHATASE LIKE PROTEIN"/>
    <property type="match status" value="1"/>
</dbReference>
<feature type="transmembrane region" description="Helical" evidence="1">
    <location>
        <begin position="43"/>
        <end position="66"/>
    </location>
</feature>
<keyword evidence="1" id="KW-0812">Transmembrane</keyword>
<name>A0ABT2X5G0_9RHOB</name>
<protein>
    <submittedName>
        <fullName evidence="3">DedA family protein</fullName>
    </submittedName>
</protein>
<keyword evidence="1" id="KW-1133">Transmembrane helix</keyword>
<evidence type="ECO:0000259" key="2">
    <source>
        <dbReference type="Pfam" id="PF09335"/>
    </source>
</evidence>
<reference evidence="3 4" key="1">
    <citation type="submission" date="2022-10" db="EMBL/GenBank/DDBJ databases">
        <title>Defluviimonas sp. nov., isolated from ocean surface sediments.</title>
        <authorList>
            <person name="He W."/>
            <person name="Wang L."/>
            <person name="Zhang D.-F."/>
        </authorList>
    </citation>
    <scope>NUCLEOTIDE SEQUENCE [LARGE SCALE GENOMIC DNA]</scope>
    <source>
        <strain evidence="3 4">WL0024</strain>
    </source>
</reference>
<keyword evidence="4" id="KW-1185">Reference proteome</keyword>
<dbReference type="PANTHER" id="PTHR42709:SF4">
    <property type="entry name" value="INNER MEMBRANE PROTEIN YQAA"/>
    <property type="match status" value="1"/>
</dbReference>
<dbReference type="EMBL" id="JAOVQO010000009">
    <property type="protein sequence ID" value="MCU9848604.1"/>
    <property type="molecule type" value="Genomic_DNA"/>
</dbReference>